<evidence type="ECO:0000313" key="2">
    <source>
        <dbReference type="EMBL" id="KYQ50044.1"/>
    </source>
</evidence>
<protein>
    <submittedName>
        <fullName evidence="2">Uncharacterized protein</fullName>
    </submittedName>
</protein>
<dbReference type="Proteomes" id="UP000075809">
    <property type="component" value="Unassembled WGS sequence"/>
</dbReference>
<dbReference type="AlphaFoldDB" id="A0A151WQA8"/>
<feature type="transmembrane region" description="Helical" evidence="1">
    <location>
        <begin position="42"/>
        <end position="62"/>
    </location>
</feature>
<sequence length="291" mass="33559">MRKTGYEDNHRAMRRRKNHARKTRFVLMKAVEWKLRLRSTSVIAIIAPDVNYLGTILIMFLINHTGDKAWLSARFISLILFSRADDNGSTLHSRSTMGPITDRSHFAEAFLPVKYVRNVRLRKSNVSNGKMPYVDVTPIVNIRSSKSLEAIERELKVRVVRTASRTPEFSLLRECNELAIPSNWLHLRGSRIVTSAFVIASTRTRISRKRFFEFAPTVRVTPERSSINNTPCHRTPCVPTRDREVVTVYYTSFNWHQSRFYPIQSSLSQTDISIFVTTVEMALVDTKERGP</sequence>
<keyword evidence="1" id="KW-0812">Transmembrane</keyword>
<name>A0A151WQA8_9HYME</name>
<gene>
    <name evidence="2" type="ORF">ALC60_10920</name>
</gene>
<reference evidence="2 3" key="1">
    <citation type="submission" date="2015-09" db="EMBL/GenBank/DDBJ databases">
        <title>Trachymyrmex zeteki WGS genome.</title>
        <authorList>
            <person name="Nygaard S."/>
            <person name="Hu H."/>
            <person name="Boomsma J."/>
            <person name="Zhang G."/>
        </authorList>
    </citation>
    <scope>NUCLEOTIDE SEQUENCE [LARGE SCALE GENOMIC DNA]</scope>
    <source>
        <strain evidence="2">Tzet28-1</strain>
        <tissue evidence="2">Whole body</tissue>
    </source>
</reference>
<evidence type="ECO:0000256" key="1">
    <source>
        <dbReference type="SAM" id="Phobius"/>
    </source>
</evidence>
<accession>A0A151WQA8</accession>
<keyword evidence="3" id="KW-1185">Reference proteome</keyword>
<evidence type="ECO:0000313" key="3">
    <source>
        <dbReference type="Proteomes" id="UP000075809"/>
    </source>
</evidence>
<organism evidence="2 3">
    <name type="scientific">Mycetomoellerius zeteki</name>
    <dbReference type="NCBI Taxonomy" id="64791"/>
    <lineage>
        <taxon>Eukaryota</taxon>
        <taxon>Metazoa</taxon>
        <taxon>Ecdysozoa</taxon>
        <taxon>Arthropoda</taxon>
        <taxon>Hexapoda</taxon>
        <taxon>Insecta</taxon>
        <taxon>Pterygota</taxon>
        <taxon>Neoptera</taxon>
        <taxon>Endopterygota</taxon>
        <taxon>Hymenoptera</taxon>
        <taxon>Apocrita</taxon>
        <taxon>Aculeata</taxon>
        <taxon>Formicoidea</taxon>
        <taxon>Formicidae</taxon>
        <taxon>Myrmicinae</taxon>
        <taxon>Mycetomoellerius</taxon>
    </lineage>
</organism>
<proteinExistence type="predicted"/>
<dbReference type="EMBL" id="KQ982843">
    <property type="protein sequence ID" value="KYQ50044.1"/>
    <property type="molecule type" value="Genomic_DNA"/>
</dbReference>
<keyword evidence="1" id="KW-1133">Transmembrane helix</keyword>
<keyword evidence="1" id="KW-0472">Membrane</keyword>